<evidence type="ECO:0000256" key="1">
    <source>
        <dbReference type="SAM" id="Phobius"/>
    </source>
</evidence>
<protein>
    <submittedName>
        <fullName evidence="2">Uncharacterized protein</fullName>
    </submittedName>
</protein>
<gene>
    <name evidence="2" type="ORF">I3842_04G035700</name>
</gene>
<dbReference type="Proteomes" id="UP000811246">
    <property type="component" value="Chromosome 4"/>
</dbReference>
<keyword evidence="1" id="KW-0472">Membrane</keyword>
<reference evidence="2" key="1">
    <citation type="submission" date="2021-01" db="EMBL/GenBank/DDBJ databases">
        <authorList>
            <person name="Lovell J.T."/>
            <person name="Bentley N."/>
            <person name="Bhattarai G."/>
            <person name="Jenkins J.W."/>
            <person name="Sreedasyam A."/>
            <person name="Alarcon Y."/>
            <person name="Bock C."/>
            <person name="Boston L."/>
            <person name="Carlson J."/>
            <person name="Cervantes K."/>
            <person name="Clermont K."/>
            <person name="Krom N."/>
            <person name="Kubenka K."/>
            <person name="Mamidi S."/>
            <person name="Mattison C."/>
            <person name="Monteros M."/>
            <person name="Pisani C."/>
            <person name="Plott C."/>
            <person name="Rajasekar S."/>
            <person name="Rhein H.S."/>
            <person name="Rohla C."/>
            <person name="Song M."/>
            <person name="Hilaire R.S."/>
            <person name="Shu S."/>
            <person name="Wells L."/>
            <person name="Wang X."/>
            <person name="Webber J."/>
            <person name="Heerema R.J."/>
            <person name="Klein P."/>
            <person name="Conner P."/>
            <person name="Grauke L."/>
            <person name="Grimwood J."/>
            <person name="Schmutz J."/>
            <person name="Randall J.J."/>
        </authorList>
    </citation>
    <scope>NUCLEOTIDE SEQUENCE</scope>
    <source>
        <tissue evidence="2">Leaf</tissue>
    </source>
</reference>
<feature type="transmembrane region" description="Helical" evidence="1">
    <location>
        <begin position="46"/>
        <end position="65"/>
    </location>
</feature>
<keyword evidence="1" id="KW-0812">Transmembrane</keyword>
<sequence length="66" mass="7667">MPTTRRSEKSKNTEQASTYDIVYEFCTRIFSFPLSPFLASFKVKKFPFFGFISIAFPNLIVQISVF</sequence>
<dbReference type="AlphaFoldDB" id="A0A922F8Y1"/>
<proteinExistence type="predicted"/>
<comment type="caution">
    <text evidence="2">The sequence shown here is derived from an EMBL/GenBank/DDBJ whole genome shotgun (WGS) entry which is preliminary data.</text>
</comment>
<organism evidence="2 3">
    <name type="scientific">Carya illinoinensis</name>
    <name type="common">Pecan</name>
    <dbReference type="NCBI Taxonomy" id="32201"/>
    <lineage>
        <taxon>Eukaryota</taxon>
        <taxon>Viridiplantae</taxon>
        <taxon>Streptophyta</taxon>
        <taxon>Embryophyta</taxon>
        <taxon>Tracheophyta</taxon>
        <taxon>Spermatophyta</taxon>
        <taxon>Magnoliopsida</taxon>
        <taxon>eudicotyledons</taxon>
        <taxon>Gunneridae</taxon>
        <taxon>Pentapetalae</taxon>
        <taxon>rosids</taxon>
        <taxon>fabids</taxon>
        <taxon>Fagales</taxon>
        <taxon>Juglandaceae</taxon>
        <taxon>Carya</taxon>
    </lineage>
</organism>
<accession>A0A922F8Y1</accession>
<evidence type="ECO:0000313" key="3">
    <source>
        <dbReference type="Proteomes" id="UP000811246"/>
    </source>
</evidence>
<dbReference type="EMBL" id="CM031828">
    <property type="protein sequence ID" value="KAG6716200.1"/>
    <property type="molecule type" value="Genomic_DNA"/>
</dbReference>
<evidence type="ECO:0000313" key="2">
    <source>
        <dbReference type="EMBL" id="KAG6716200.1"/>
    </source>
</evidence>
<keyword evidence="1" id="KW-1133">Transmembrane helix</keyword>
<name>A0A922F8Y1_CARIL</name>